<dbReference type="EMBL" id="SGXE01000003">
    <property type="protein sequence ID" value="RZS92537.1"/>
    <property type="molecule type" value="Genomic_DNA"/>
</dbReference>
<comment type="caution">
    <text evidence="1">The sequence shown here is derived from an EMBL/GenBank/DDBJ whole genome shotgun (WGS) entry which is preliminary data.</text>
</comment>
<evidence type="ECO:0000313" key="1">
    <source>
        <dbReference type="EMBL" id="RZS92537.1"/>
    </source>
</evidence>
<gene>
    <name evidence="1" type="ORF">EV197_2675</name>
</gene>
<organism evidence="1 2">
    <name type="scientific">Aquimarina brevivitae</name>
    <dbReference type="NCBI Taxonomy" id="323412"/>
    <lineage>
        <taxon>Bacteria</taxon>
        <taxon>Pseudomonadati</taxon>
        <taxon>Bacteroidota</taxon>
        <taxon>Flavobacteriia</taxon>
        <taxon>Flavobacteriales</taxon>
        <taxon>Flavobacteriaceae</taxon>
        <taxon>Aquimarina</taxon>
    </lineage>
</organism>
<name>A0A4Q7NZ53_9FLAO</name>
<reference evidence="1 2" key="1">
    <citation type="submission" date="2019-02" db="EMBL/GenBank/DDBJ databases">
        <title>Genomic Encyclopedia of Type Strains, Phase IV (KMG-IV): sequencing the most valuable type-strain genomes for metagenomic binning, comparative biology and taxonomic classification.</title>
        <authorList>
            <person name="Goeker M."/>
        </authorList>
    </citation>
    <scope>NUCLEOTIDE SEQUENCE [LARGE SCALE GENOMIC DNA]</scope>
    <source>
        <strain evidence="1 2">DSM 17196</strain>
    </source>
</reference>
<dbReference type="OrthoDB" id="1163440at2"/>
<dbReference type="AlphaFoldDB" id="A0A4Q7NZ53"/>
<dbReference type="Proteomes" id="UP000292262">
    <property type="component" value="Unassembled WGS sequence"/>
</dbReference>
<keyword evidence="2" id="KW-1185">Reference proteome</keyword>
<sequence length="110" mass="12711">MKLDEIIMASVTEFLNLEVHKETENLDLGSKIEIVQKRIEDIMKNGPNPEINMPPPSKGFEYEMFFSSNPNDLIKIDGWIPIETNKLGDKEQIKHFIEIGLIRRIEPVFA</sequence>
<proteinExistence type="predicted"/>
<protein>
    <submittedName>
        <fullName evidence="1">Uncharacterized protein</fullName>
    </submittedName>
</protein>
<accession>A0A4Q7NZ53</accession>
<evidence type="ECO:0000313" key="2">
    <source>
        <dbReference type="Proteomes" id="UP000292262"/>
    </source>
</evidence>
<dbReference type="RefSeq" id="WP_130287214.1">
    <property type="nucleotide sequence ID" value="NZ_SGXE01000003.1"/>
</dbReference>